<keyword evidence="3" id="KW-1185">Reference proteome</keyword>
<dbReference type="PANTHER" id="PTHR46310">
    <property type="entry name" value="AMIDASE 1"/>
    <property type="match status" value="1"/>
</dbReference>
<dbReference type="InterPro" id="IPR020556">
    <property type="entry name" value="Amidase_CS"/>
</dbReference>
<accession>A0A858Q896</accession>
<dbReference type="Proteomes" id="UP000503004">
    <property type="component" value="Chromosome"/>
</dbReference>
<dbReference type="NCBIfam" id="NF006169">
    <property type="entry name" value="PRK08310.1"/>
    <property type="match status" value="1"/>
</dbReference>
<dbReference type="PROSITE" id="PS00571">
    <property type="entry name" value="AMIDASES"/>
    <property type="match status" value="1"/>
</dbReference>
<dbReference type="Pfam" id="PF01425">
    <property type="entry name" value="Amidase"/>
    <property type="match status" value="1"/>
</dbReference>
<organism evidence="2 3">
    <name type="scientific">Methylococcus geothermalis</name>
    <dbReference type="NCBI Taxonomy" id="2681310"/>
    <lineage>
        <taxon>Bacteria</taxon>
        <taxon>Pseudomonadati</taxon>
        <taxon>Pseudomonadota</taxon>
        <taxon>Gammaproteobacteria</taxon>
        <taxon>Methylococcales</taxon>
        <taxon>Methylococcaceae</taxon>
        <taxon>Methylococcus</taxon>
    </lineage>
</organism>
<feature type="domain" description="Amidase" evidence="1">
    <location>
        <begin position="18"/>
        <end position="182"/>
    </location>
</feature>
<dbReference type="GO" id="GO:0004040">
    <property type="term" value="F:amidase activity"/>
    <property type="evidence" value="ECO:0007669"/>
    <property type="project" value="UniProtKB-EC"/>
</dbReference>
<sequence length="399" mass="41431">MPQSSCSFLAPMKLRSVAAGPLADLSFAVKDVIDIAGHVTGCANPDWANSHPPAAAHAVCVEQCLQAGAICLGKTHADELAFGLSGENAFYGTPLNPAAPDRVPGGSSSGSATAVAAGEVDFALGTDTGGSIRLPASNCGIWGMRPSHGRISVAGVSPLAPGFDTVGAFARCGGVLQRVMSLLLNIGPRPAALGKLWLLQEGFDEAEPAVRTAFEPVLERLAGCFPCREMSLRSIDGEAGATGLDNWAQVYLPIQWAEIWSTLGSWIESAQPTLGARTRRNFELARGLDRRLLPAALASREHYRAALARFLGPEDLLCFPSVHAPAPLKGSLGLDRTQGDYFPRVLARMAIAGIGRLPQISLPAVDVAGVPVGLSLLAAEGNDAFLLSAAQGVAAALDD</sequence>
<dbReference type="AlphaFoldDB" id="A0A858Q896"/>
<dbReference type="InterPro" id="IPR036928">
    <property type="entry name" value="AS_sf"/>
</dbReference>
<dbReference type="InterPro" id="IPR023631">
    <property type="entry name" value="Amidase_dom"/>
</dbReference>
<dbReference type="RefSeq" id="WP_169603274.1">
    <property type="nucleotide sequence ID" value="NZ_CP046565.1"/>
</dbReference>
<dbReference type="KEGG" id="metu:GNH96_08445"/>
<gene>
    <name evidence="2" type="ORF">GNH96_08445</name>
</gene>
<proteinExistence type="predicted"/>
<dbReference type="Gene3D" id="3.90.1300.10">
    <property type="entry name" value="Amidase signature (AS) domain"/>
    <property type="match status" value="1"/>
</dbReference>
<keyword evidence="2" id="KW-0378">Hydrolase</keyword>
<dbReference type="SUPFAM" id="SSF75304">
    <property type="entry name" value="Amidase signature (AS) enzymes"/>
    <property type="match status" value="1"/>
</dbReference>
<dbReference type="EMBL" id="CP046565">
    <property type="protein sequence ID" value="QJD29994.1"/>
    <property type="molecule type" value="Genomic_DNA"/>
</dbReference>
<dbReference type="PANTHER" id="PTHR46310:SF7">
    <property type="entry name" value="AMIDASE 1"/>
    <property type="match status" value="1"/>
</dbReference>
<reference evidence="3" key="1">
    <citation type="submission" date="2019-12" db="EMBL/GenBank/DDBJ databases">
        <authorList>
            <person name="Awala S.I."/>
            <person name="Rhee S.K."/>
        </authorList>
    </citation>
    <scope>NUCLEOTIDE SEQUENCE [LARGE SCALE GENOMIC DNA]</scope>
    <source>
        <strain evidence="3">IM1</strain>
    </source>
</reference>
<evidence type="ECO:0000313" key="2">
    <source>
        <dbReference type="EMBL" id="QJD29994.1"/>
    </source>
</evidence>
<protein>
    <submittedName>
        <fullName evidence="2">Amidase</fullName>
        <ecNumber evidence="2">3.5.1.4</ecNumber>
    </submittedName>
</protein>
<evidence type="ECO:0000313" key="3">
    <source>
        <dbReference type="Proteomes" id="UP000503004"/>
    </source>
</evidence>
<dbReference type="EC" id="3.5.1.4" evidence="2"/>
<name>A0A858Q896_9GAMM</name>
<evidence type="ECO:0000259" key="1">
    <source>
        <dbReference type="Pfam" id="PF01425"/>
    </source>
</evidence>